<dbReference type="CDD" id="cd06261">
    <property type="entry name" value="TM_PBP2"/>
    <property type="match status" value="1"/>
</dbReference>
<protein>
    <submittedName>
        <fullName evidence="9">ABC transporter permease</fullName>
    </submittedName>
</protein>
<sequence length="302" mass="31627">MTTDTIDTEALRVTAIDAGGSSRLPGWFVILWRNGKCRVGMLMLAAFIVIAVLAPVIAPYGPRLDEFGASEGPTAAHWLGTTARGEDVFSQLIYGARTSLIVGLVAGVLSTLIAMAVGLTAGYLRGVVDEVLSFFINLGLVVPVLPLMIVLAGYAPVKGLGLIIIVITVTGWAYGARIKRAQIITLRTRDYITAAKFAGDSTARIIAFEIVPNMISLIVVGFMGAALGAIGAEAGLAFLGLGDPQTVSWGTMLNQASLGGALTTGQWAWLVAPGLALALLITSFTLMNFGIDALSNPHLRED</sequence>
<feature type="transmembrane region" description="Helical" evidence="7">
    <location>
        <begin position="100"/>
        <end position="124"/>
    </location>
</feature>
<dbReference type="GO" id="GO:0005886">
    <property type="term" value="C:plasma membrane"/>
    <property type="evidence" value="ECO:0007669"/>
    <property type="project" value="UniProtKB-SubCell"/>
</dbReference>
<evidence type="ECO:0000256" key="1">
    <source>
        <dbReference type="ARBA" id="ARBA00004651"/>
    </source>
</evidence>
<comment type="similarity">
    <text evidence="7">Belongs to the binding-protein-dependent transport system permease family.</text>
</comment>
<dbReference type="EMBL" id="SJKB01000027">
    <property type="protein sequence ID" value="TCC49200.1"/>
    <property type="molecule type" value="Genomic_DNA"/>
</dbReference>
<feature type="transmembrane region" description="Helical" evidence="7">
    <location>
        <begin position="131"/>
        <end position="154"/>
    </location>
</feature>
<dbReference type="PROSITE" id="PS50928">
    <property type="entry name" value="ABC_TM1"/>
    <property type="match status" value="1"/>
</dbReference>
<dbReference type="PANTHER" id="PTHR43386:SF1">
    <property type="entry name" value="D,D-DIPEPTIDE TRANSPORT SYSTEM PERMEASE PROTEIN DDPC-RELATED"/>
    <property type="match status" value="1"/>
</dbReference>
<proteinExistence type="inferred from homology"/>
<comment type="subcellular location">
    <subcellularLocation>
        <location evidence="1 7">Cell membrane</location>
        <topology evidence="1 7">Multi-pass membrane protein</topology>
    </subcellularLocation>
</comment>
<keyword evidence="2 7" id="KW-0813">Transport</keyword>
<name>A0A4R0JRS3_9ACTN</name>
<dbReference type="PANTHER" id="PTHR43386">
    <property type="entry name" value="OLIGOPEPTIDE TRANSPORT SYSTEM PERMEASE PROTEIN APPC"/>
    <property type="match status" value="1"/>
</dbReference>
<evidence type="ECO:0000313" key="9">
    <source>
        <dbReference type="EMBL" id="TCC49200.1"/>
    </source>
</evidence>
<evidence type="ECO:0000313" key="10">
    <source>
        <dbReference type="Proteomes" id="UP000291144"/>
    </source>
</evidence>
<feature type="transmembrane region" description="Helical" evidence="7">
    <location>
        <begin position="39"/>
        <end position="58"/>
    </location>
</feature>
<dbReference type="GO" id="GO:0071916">
    <property type="term" value="F:dipeptide transmembrane transporter activity"/>
    <property type="evidence" value="ECO:0007669"/>
    <property type="project" value="TreeGrafter"/>
</dbReference>
<keyword evidence="6 7" id="KW-0472">Membrane</keyword>
<evidence type="ECO:0000259" key="8">
    <source>
        <dbReference type="PROSITE" id="PS50928"/>
    </source>
</evidence>
<keyword evidence="10" id="KW-1185">Reference proteome</keyword>
<evidence type="ECO:0000256" key="6">
    <source>
        <dbReference type="ARBA" id="ARBA00023136"/>
    </source>
</evidence>
<keyword evidence="5 7" id="KW-1133">Transmembrane helix</keyword>
<organism evidence="9 10">
    <name type="scientific">Kribbella pittospori</name>
    <dbReference type="NCBI Taxonomy" id="722689"/>
    <lineage>
        <taxon>Bacteria</taxon>
        <taxon>Bacillati</taxon>
        <taxon>Actinomycetota</taxon>
        <taxon>Actinomycetes</taxon>
        <taxon>Propionibacteriales</taxon>
        <taxon>Kribbellaceae</taxon>
        <taxon>Kribbella</taxon>
    </lineage>
</organism>
<feature type="transmembrane region" description="Helical" evidence="7">
    <location>
        <begin position="160"/>
        <end position="178"/>
    </location>
</feature>
<comment type="caution">
    <text evidence="9">The sequence shown here is derived from an EMBL/GenBank/DDBJ whole genome shotgun (WGS) entry which is preliminary data.</text>
</comment>
<dbReference type="SUPFAM" id="SSF161098">
    <property type="entry name" value="MetI-like"/>
    <property type="match status" value="1"/>
</dbReference>
<keyword evidence="4 7" id="KW-0812">Transmembrane</keyword>
<evidence type="ECO:0000256" key="4">
    <source>
        <dbReference type="ARBA" id="ARBA00022692"/>
    </source>
</evidence>
<dbReference type="RefSeq" id="WP_131366441.1">
    <property type="nucleotide sequence ID" value="NZ_SJKB01000027.1"/>
</dbReference>
<keyword evidence="3" id="KW-1003">Cell membrane</keyword>
<evidence type="ECO:0000256" key="3">
    <source>
        <dbReference type="ARBA" id="ARBA00022475"/>
    </source>
</evidence>
<dbReference type="Gene3D" id="1.10.3720.10">
    <property type="entry name" value="MetI-like"/>
    <property type="match status" value="1"/>
</dbReference>
<feature type="domain" description="ABC transmembrane type-1" evidence="8">
    <location>
        <begin position="96"/>
        <end position="288"/>
    </location>
</feature>
<dbReference type="Pfam" id="PF00528">
    <property type="entry name" value="BPD_transp_1"/>
    <property type="match status" value="1"/>
</dbReference>
<gene>
    <name evidence="9" type="ORF">E0H73_42435</name>
</gene>
<evidence type="ECO:0000256" key="5">
    <source>
        <dbReference type="ARBA" id="ARBA00022989"/>
    </source>
</evidence>
<evidence type="ECO:0000256" key="2">
    <source>
        <dbReference type="ARBA" id="ARBA00022448"/>
    </source>
</evidence>
<dbReference type="OrthoDB" id="8906042at2"/>
<dbReference type="InterPro" id="IPR000515">
    <property type="entry name" value="MetI-like"/>
</dbReference>
<reference evidence="9 10" key="1">
    <citation type="submission" date="2019-02" db="EMBL/GenBank/DDBJ databases">
        <title>Kribbella capetownensis sp. nov. and Kribbella speibonae sp. nov., isolated from soil.</title>
        <authorList>
            <person name="Curtis S.M."/>
            <person name="Norton I."/>
            <person name="Everest G.J."/>
            <person name="Meyers P.R."/>
        </authorList>
    </citation>
    <scope>NUCLEOTIDE SEQUENCE [LARGE SCALE GENOMIC DNA]</scope>
    <source>
        <strain evidence="9 10">NRRL B-24813</strain>
    </source>
</reference>
<accession>A0A4R0JRS3</accession>
<dbReference type="AlphaFoldDB" id="A0A4R0JRS3"/>
<dbReference type="InterPro" id="IPR050366">
    <property type="entry name" value="BP-dependent_transpt_permease"/>
</dbReference>
<feature type="transmembrane region" description="Helical" evidence="7">
    <location>
        <begin position="267"/>
        <end position="291"/>
    </location>
</feature>
<dbReference type="Proteomes" id="UP000291144">
    <property type="component" value="Unassembled WGS sequence"/>
</dbReference>
<feature type="transmembrane region" description="Helical" evidence="7">
    <location>
        <begin position="214"/>
        <end position="239"/>
    </location>
</feature>
<dbReference type="InterPro" id="IPR035906">
    <property type="entry name" value="MetI-like_sf"/>
</dbReference>
<evidence type="ECO:0000256" key="7">
    <source>
        <dbReference type="RuleBase" id="RU363032"/>
    </source>
</evidence>